<keyword evidence="1" id="KW-0175">Coiled coil</keyword>
<organism evidence="2 3">
    <name type="scientific">Colletotrichum orchidophilum</name>
    <dbReference type="NCBI Taxonomy" id="1209926"/>
    <lineage>
        <taxon>Eukaryota</taxon>
        <taxon>Fungi</taxon>
        <taxon>Dikarya</taxon>
        <taxon>Ascomycota</taxon>
        <taxon>Pezizomycotina</taxon>
        <taxon>Sordariomycetes</taxon>
        <taxon>Hypocreomycetidae</taxon>
        <taxon>Glomerellales</taxon>
        <taxon>Glomerellaceae</taxon>
        <taxon>Colletotrichum</taxon>
    </lineage>
</organism>
<evidence type="ECO:0000313" key="2">
    <source>
        <dbReference type="EMBL" id="OHE91450.1"/>
    </source>
</evidence>
<proteinExistence type="predicted"/>
<evidence type="ECO:0000313" key="3">
    <source>
        <dbReference type="Proteomes" id="UP000176998"/>
    </source>
</evidence>
<comment type="caution">
    <text evidence="2">The sequence shown here is derived from an EMBL/GenBank/DDBJ whole genome shotgun (WGS) entry which is preliminary data.</text>
</comment>
<keyword evidence="3" id="KW-1185">Reference proteome</keyword>
<dbReference type="RefSeq" id="XP_022468623.1">
    <property type="nucleotide sequence ID" value="XM_022624886.1"/>
</dbReference>
<dbReference type="AlphaFoldDB" id="A0A1G4AQK5"/>
<dbReference type="EMBL" id="MJBS01000185">
    <property type="protein sequence ID" value="OHE91450.1"/>
    <property type="molecule type" value="Genomic_DNA"/>
</dbReference>
<dbReference type="GeneID" id="34566396"/>
<dbReference type="Proteomes" id="UP000176998">
    <property type="component" value="Unassembled WGS sequence"/>
</dbReference>
<evidence type="ECO:0000256" key="1">
    <source>
        <dbReference type="SAM" id="Coils"/>
    </source>
</evidence>
<accession>A0A1G4AQK5</accession>
<reference evidence="2 3" key="1">
    <citation type="submission" date="2016-09" db="EMBL/GenBank/DDBJ databases">
        <authorList>
            <person name="Capua I."/>
            <person name="De Benedictis P."/>
            <person name="Joannis T."/>
            <person name="Lombin L.H."/>
            <person name="Cattoli G."/>
        </authorList>
    </citation>
    <scope>NUCLEOTIDE SEQUENCE [LARGE SCALE GENOMIC DNA]</scope>
    <source>
        <strain evidence="2 3">IMI 309357</strain>
    </source>
</reference>
<dbReference type="OrthoDB" id="4844787at2759"/>
<protein>
    <submittedName>
        <fullName evidence="2">Uncharacterized protein</fullName>
    </submittedName>
</protein>
<feature type="coiled-coil region" evidence="1">
    <location>
        <begin position="360"/>
        <end position="394"/>
    </location>
</feature>
<gene>
    <name evidence="2" type="ORF">CORC01_13269</name>
</gene>
<name>A0A1G4AQK5_9PEZI</name>
<sequence length="490" mass="55547">MSSSGGDVRFAHTVFAVREDKDGRQPEFLDQPFKLNAVYHSSTSILFRLSVAITDNAFNKITIYLQITPDRIASLRHTTCDTTDTSNDRPPCLERVRQRLGAKRLMTRLQLRLHSGLYAQLIAPTGFTLDEIPESPVRHPFASAASLATASIFSLYVPHNVLPMTKIHAFVQAVQQFPNLTAAQRQLYERRVDLRRLYNGKGGIVLTPQEVQSGSLLRDREHSRATTPATSESCASTVPFDAVPRYQETPPQYEERINDGQQPQASLAAAAFVKELLGCDNALPEYSDTEQKHNVPNASKRWLHCGSEDIDLNPRSKRTCSERSFTSIYTTPSNAHCLEEKPQPQHVDPECSQSGLMFLLKQQCQQIERLQADIEELKRRNKELQVRHDEAEDNCCKLENRQSEIEETVESLLIHTGELDDECEKLGKQMPDICDDMEDWVKDNLGNAMKEHVSKWLEENMAETVNGYIDKRVAAKITHMKAKMRKALQD</sequence>